<sequence>MVRDGPFSVRRVVIEALCALREYCSECNVELLQRTDMWKKIFVVVLGVLTLKHFRDRRRRRRGVAY</sequence>
<dbReference type="EMBL" id="KB007901">
    <property type="protein sequence ID" value="ELR21597.1"/>
    <property type="molecule type" value="Genomic_DNA"/>
</dbReference>
<dbReference type="AlphaFoldDB" id="L8H8S0"/>
<dbReference type="Proteomes" id="UP000011083">
    <property type="component" value="Unassembled WGS sequence"/>
</dbReference>
<organism evidence="1 2">
    <name type="scientific">Acanthamoeba castellanii (strain ATCC 30010 / Neff)</name>
    <dbReference type="NCBI Taxonomy" id="1257118"/>
    <lineage>
        <taxon>Eukaryota</taxon>
        <taxon>Amoebozoa</taxon>
        <taxon>Discosea</taxon>
        <taxon>Longamoebia</taxon>
        <taxon>Centramoebida</taxon>
        <taxon>Acanthamoebidae</taxon>
        <taxon>Acanthamoeba</taxon>
    </lineage>
</organism>
<dbReference type="RefSeq" id="XP_004346542.1">
    <property type="nucleotide sequence ID" value="XM_004346492.1"/>
</dbReference>
<dbReference type="KEGG" id="acan:ACA1_228680"/>
<reference evidence="1 2" key="1">
    <citation type="journal article" date="2013" name="Genome Biol.">
        <title>Genome of Acanthamoeba castellanii highlights extensive lateral gene transfer and early evolution of tyrosine kinase signaling.</title>
        <authorList>
            <person name="Clarke M."/>
            <person name="Lohan A.J."/>
            <person name="Liu B."/>
            <person name="Lagkouvardos I."/>
            <person name="Roy S."/>
            <person name="Zafar N."/>
            <person name="Bertelli C."/>
            <person name="Schilde C."/>
            <person name="Kianianmomeni A."/>
            <person name="Burglin T.R."/>
            <person name="Frech C."/>
            <person name="Turcotte B."/>
            <person name="Kopec K.O."/>
            <person name="Synnott J.M."/>
            <person name="Choo C."/>
            <person name="Paponov I."/>
            <person name="Finkler A."/>
            <person name="Soon Heng Tan C."/>
            <person name="Hutchins A.P."/>
            <person name="Weinmeier T."/>
            <person name="Rattei T."/>
            <person name="Chu J.S."/>
            <person name="Gimenez G."/>
            <person name="Irimia M."/>
            <person name="Rigden D.J."/>
            <person name="Fitzpatrick D.A."/>
            <person name="Lorenzo-Morales J."/>
            <person name="Bateman A."/>
            <person name="Chiu C.H."/>
            <person name="Tang P."/>
            <person name="Hegemann P."/>
            <person name="Fromm H."/>
            <person name="Raoult D."/>
            <person name="Greub G."/>
            <person name="Miranda-Saavedra D."/>
            <person name="Chen N."/>
            <person name="Nash P."/>
            <person name="Ginger M.L."/>
            <person name="Horn M."/>
            <person name="Schaap P."/>
            <person name="Caler L."/>
            <person name="Loftus B."/>
        </authorList>
    </citation>
    <scope>NUCLEOTIDE SEQUENCE [LARGE SCALE GENOMIC DNA]</scope>
    <source>
        <strain evidence="1 2">Neff</strain>
    </source>
</reference>
<evidence type="ECO:0000313" key="1">
    <source>
        <dbReference type="EMBL" id="ELR21597.1"/>
    </source>
</evidence>
<gene>
    <name evidence="1" type="ORF">ACA1_228680</name>
</gene>
<dbReference type="GeneID" id="14922500"/>
<protein>
    <submittedName>
        <fullName evidence="1">Uncharacterized protein</fullName>
    </submittedName>
</protein>
<dbReference type="VEuPathDB" id="AmoebaDB:ACA1_228680"/>
<name>L8H8S0_ACACF</name>
<accession>L8H8S0</accession>
<proteinExistence type="predicted"/>
<evidence type="ECO:0000313" key="2">
    <source>
        <dbReference type="Proteomes" id="UP000011083"/>
    </source>
</evidence>
<keyword evidence="2" id="KW-1185">Reference proteome</keyword>